<dbReference type="Proteomes" id="UP000018949">
    <property type="component" value="Unassembled WGS sequence"/>
</dbReference>
<dbReference type="InterPro" id="IPR027417">
    <property type="entry name" value="P-loop_NTPase"/>
</dbReference>
<dbReference type="eggNOG" id="COG3973">
    <property type="taxonomic scope" value="Bacteria"/>
</dbReference>
<comment type="caution">
    <text evidence="1">The sequence shown here is derived from an EMBL/GenBank/DDBJ whole genome shotgun (WGS) entry which is preliminary data.</text>
</comment>
<proteinExistence type="predicted"/>
<protein>
    <submittedName>
        <fullName evidence="1">UvrD/Rep helicase family protein</fullName>
    </submittedName>
</protein>
<name>W4RS03_9BACI</name>
<organism evidence="1 2">
    <name type="scientific">Mesobacillus boroniphilus JCM 21738</name>
    <dbReference type="NCBI Taxonomy" id="1294265"/>
    <lineage>
        <taxon>Bacteria</taxon>
        <taxon>Bacillati</taxon>
        <taxon>Bacillota</taxon>
        <taxon>Bacilli</taxon>
        <taxon>Bacillales</taxon>
        <taxon>Bacillaceae</taxon>
        <taxon>Mesobacillus</taxon>
    </lineage>
</organism>
<dbReference type="Gene3D" id="3.40.50.300">
    <property type="entry name" value="P-loop containing nucleotide triphosphate hydrolases"/>
    <property type="match status" value="1"/>
</dbReference>
<dbReference type="SUPFAM" id="SSF52540">
    <property type="entry name" value="P-loop containing nucleoside triphosphate hydrolases"/>
    <property type="match status" value="1"/>
</dbReference>
<evidence type="ECO:0000313" key="1">
    <source>
        <dbReference type="EMBL" id="GAE46887.1"/>
    </source>
</evidence>
<keyword evidence="1" id="KW-0347">Helicase</keyword>
<keyword evidence="1" id="KW-0067">ATP-binding</keyword>
<dbReference type="EMBL" id="BAUW01000056">
    <property type="protein sequence ID" value="GAE46887.1"/>
    <property type="molecule type" value="Genomic_DNA"/>
</dbReference>
<evidence type="ECO:0000313" key="2">
    <source>
        <dbReference type="Proteomes" id="UP000018949"/>
    </source>
</evidence>
<keyword evidence="1" id="KW-0378">Hydrolase</keyword>
<sequence length="267" mass="31092">MTEKYKTSILDHADYQKEVERLEFTKLYIKTILEASRENKQSFTENIKQAFVDLDYLDSSLSYINILTNAKFLELAGNELERLESILNKPYFSRINFKKQEDEVEEILYIGKTSLYDRENQMPIIVDWRSPIANVYYDGRLGEVSYEVNGEQREGYLSLKRQYEIEEGKLKAFHDIDLTTHDDLLQKSLSGKADNRLTEIVTTIQKEQNEVIRASLQHPIIVQGAAGSGKTTIALHRISYFLYTFGERFSRKADDSCAKQAFHRLYI</sequence>
<keyword evidence="1" id="KW-0547">Nucleotide-binding</keyword>
<dbReference type="RefSeq" id="WP_369385755.1">
    <property type="nucleotide sequence ID" value="NZ_BAUW01000056.1"/>
</dbReference>
<reference evidence="1 2" key="1">
    <citation type="submission" date="2013-12" db="EMBL/GenBank/DDBJ databases">
        <title>NBRP : Genome information of microbial organism related human and environment.</title>
        <authorList>
            <person name="Hattori M."/>
            <person name="Oshima K."/>
            <person name="Inaba H."/>
            <person name="Suda W."/>
            <person name="Sakamoto M."/>
            <person name="Iino T."/>
            <person name="Kitahara M."/>
            <person name="Oshida Y."/>
            <person name="Iida T."/>
            <person name="Kudo T."/>
            <person name="Itoh T."/>
            <person name="Ahmed I."/>
            <person name="Ohkuma M."/>
        </authorList>
    </citation>
    <scope>NUCLEOTIDE SEQUENCE [LARGE SCALE GENOMIC DNA]</scope>
    <source>
        <strain evidence="1 2">JCM 21738</strain>
    </source>
</reference>
<dbReference type="GO" id="GO:0004386">
    <property type="term" value="F:helicase activity"/>
    <property type="evidence" value="ECO:0007669"/>
    <property type="project" value="UniProtKB-KW"/>
</dbReference>
<keyword evidence="2" id="KW-1185">Reference proteome</keyword>
<dbReference type="AlphaFoldDB" id="W4RS03"/>
<gene>
    <name evidence="1" type="ORF">JCM21738_3815</name>
</gene>
<accession>W4RS03</accession>